<dbReference type="SUPFAM" id="SSF51658">
    <property type="entry name" value="Xylose isomerase-like"/>
    <property type="match status" value="1"/>
</dbReference>
<evidence type="ECO:0000313" key="5">
    <source>
        <dbReference type="EMBL" id="PEG32626.1"/>
    </source>
</evidence>
<protein>
    <submittedName>
        <fullName evidence="5">Sugar phosphate isomerase/epimerase</fullName>
    </submittedName>
    <submittedName>
        <fullName evidence="3">Xylose isomerase-like, TIM barrel domain</fullName>
    </submittedName>
</protein>
<evidence type="ECO:0000313" key="8">
    <source>
        <dbReference type="Proteomes" id="UP000431451"/>
    </source>
</evidence>
<evidence type="ECO:0000313" key="3">
    <source>
        <dbReference type="EMBL" id="CAG9704242.1"/>
    </source>
</evidence>
<keyword evidence="5" id="KW-0413">Isomerase</keyword>
<dbReference type="EMBL" id="CAMTCP010000303">
    <property type="protein sequence ID" value="CAI3700998.1"/>
    <property type="molecule type" value="Genomic_DNA"/>
</dbReference>
<dbReference type="Proteomes" id="UP000789738">
    <property type="component" value="Unassembled WGS sequence"/>
</dbReference>
<reference evidence="3" key="3">
    <citation type="submission" date="2021-10" db="EMBL/GenBank/DDBJ databases">
        <authorList>
            <person name="Mesa V."/>
        </authorList>
    </citation>
    <scope>NUCLEOTIDE SEQUENCE</scope>
    <source>
        <strain evidence="3">CC3_PB</strain>
    </source>
</reference>
<evidence type="ECO:0000259" key="2">
    <source>
        <dbReference type="Pfam" id="PF01261"/>
    </source>
</evidence>
<gene>
    <name evidence="4" type="ORF">CNEO2_90048</name>
    <name evidence="3" type="ORF">CNEO_41130</name>
    <name evidence="6" type="ORF">CNEONATNEC25_03613</name>
    <name evidence="5" type="ORF">CQ394_13310</name>
</gene>
<dbReference type="Pfam" id="PF01261">
    <property type="entry name" value="AP_endonuc_2"/>
    <property type="match status" value="1"/>
</dbReference>
<reference evidence="4" key="4">
    <citation type="submission" date="2022-10" db="EMBL/GenBank/DDBJ databases">
        <authorList>
            <person name="Aires J."/>
            <person name="Mesa V."/>
        </authorList>
    </citation>
    <scope>NUCLEOTIDE SEQUENCE</scope>
    <source>
        <strain evidence="4">Clostridium neonatale JD116</strain>
    </source>
</reference>
<dbReference type="GeneID" id="68879143"/>
<evidence type="ECO:0000256" key="1">
    <source>
        <dbReference type="SAM" id="Coils"/>
    </source>
</evidence>
<reference evidence="6 8" key="2">
    <citation type="submission" date="2018-06" db="EMBL/GenBank/DDBJ databases">
        <authorList>
            <consortium name="IHU Genomes"/>
        </authorList>
    </citation>
    <scope>NUCLEOTIDE SEQUENCE [LARGE SCALE GENOMIC DNA]</scope>
    <source>
        <strain evidence="6 8">NEC25</strain>
    </source>
</reference>
<feature type="coiled-coil region" evidence="1">
    <location>
        <begin position="112"/>
        <end position="139"/>
    </location>
</feature>
<dbReference type="EMBL" id="CAKJVE010000004">
    <property type="protein sequence ID" value="CAG9704242.1"/>
    <property type="molecule type" value="Genomic_DNA"/>
</dbReference>
<feature type="domain" description="Xylose isomerase-like TIM barrel" evidence="2">
    <location>
        <begin position="32"/>
        <end position="261"/>
    </location>
</feature>
<dbReference type="RefSeq" id="WP_058296770.1">
    <property type="nucleotide sequence ID" value="NZ_CAKJVD010000049.1"/>
</dbReference>
<dbReference type="Proteomes" id="UP000220840">
    <property type="component" value="Unassembled WGS sequence"/>
</dbReference>
<reference evidence="5 7" key="1">
    <citation type="submission" date="2017-10" db="EMBL/GenBank/DDBJ databases">
        <title>Effective Description of Clostridium neonatale sp. nov. linked to necrotizing enterocolitis in neonates and a clarification of species assignable to the genus Clostridium (Prazmowski 1880) emend. Lawson and Rainey 2016.</title>
        <authorList>
            <person name="Bernard K."/>
            <person name="Burdz T."/>
            <person name="Wiebe D."/>
            <person name="Balcewich B."/>
            <person name="Alfa M."/>
            <person name="Bernier A.-M."/>
        </authorList>
    </citation>
    <scope>NUCLEOTIDE SEQUENCE [LARGE SCALE GENOMIC DNA]</scope>
    <source>
        <strain evidence="5 7">LCDC99A005</strain>
    </source>
</reference>
<sequence length="265" mass="31309">MNIYISTNLYNPDQLEEIFSLLDKINDRSIGIELFVEWQNDVFIKFIDDNIDRLKDYKISLHGPYYETEHSAEKGSLEYIRTNEYFNSTLEISKELNSRYIVYHHNNCKVVQENKERMIEASSENLIDLNENAKEYDSKIVVENCGVISHENMLFNEKEFIEMAKSIPNNILIDIGHAFANKWDIENIIMELKDKIVAYHIHNNDGFEDNHNRINDGKLSFDKFLDLYKKYTSDADLVLEYGKQCYKDVFGIIEDIEYIKNKLNK</sequence>
<dbReference type="STRING" id="137838.GCA_001458595_04155"/>
<keyword evidence="1" id="KW-0175">Coiled coil</keyword>
<dbReference type="Proteomes" id="UP000431451">
    <property type="component" value="Unassembled WGS sequence"/>
</dbReference>
<dbReference type="Gene3D" id="3.20.20.150">
    <property type="entry name" value="Divalent-metal-dependent TIM barrel enzymes"/>
    <property type="match status" value="1"/>
</dbReference>
<dbReference type="EMBL" id="UWJD01000003">
    <property type="protein sequence ID" value="VCT86010.1"/>
    <property type="molecule type" value="Genomic_DNA"/>
</dbReference>
<name>A0A2A7MLR4_9CLOT</name>
<dbReference type="GO" id="GO:0016853">
    <property type="term" value="F:isomerase activity"/>
    <property type="evidence" value="ECO:0007669"/>
    <property type="project" value="UniProtKB-KW"/>
</dbReference>
<dbReference type="InterPro" id="IPR013022">
    <property type="entry name" value="Xyl_isomerase-like_TIM-brl"/>
</dbReference>
<dbReference type="OrthoDB" id="9801960at2"/>
<dbReference type="Proteomes" id="UP001189143">
    <property type="component" value="Unassembled WGS sequence"/>
</dbReference>
<evidence type="ECO:0000313" key="6">
    <source>
        <dbReference type="EMBL" id="VCT86010.1"/>
    </source>
</evidence>
<dbReference type="AlphaFoldDB" id="A0A2A7MLR4"/>
<dbReference type="InterPro" id="IPR036237">
    <property type="entry name" value="Xyl_isomerase-like_sf"/>
</dbReference>
<keyword evidence="7" id="KW-1185">Reference proteome</keyword>
<accession>A0A2A7MLR4</accession>
<proteinExistence type="predicted"/>
<evidence type="ECO:0000313" key="4">
    <source>
        <dbReference type="EMBL" id="CAI3700998.1"/>
    </source>
</evidence>
<organism evidence="5 7">
    <name type="scientific">Clostridium neonatale</name>
    <dbReference type="NCBI Taxonomy" id="137838"/>
    <lineage>
        <taxon>Bacteria</taxon>
        <taxon>Bacillati</taxon>
        <taxon>Bacillota</taxon>
        <taxon>Clostridia</taxon>
        <taxon>Eubacteriales</taxon>
        <taxon>Clostridiaceae</taxon>
        <taxon>Clostridium</taxon>
    </lineage>
</organism>
<dbReference type="EMBL" id="PDCJ01000001">
    <property type="protein sequence ID" value="PEG32626.1"/>
    <property type="molecule type" value="Genomic_DNA"/>
</dbReference>
<evidence type="ECO:0000313" key="7">
    <source>
        <dbReference type="Proteomes" id="UP000220840"/>
    </source>
</evidence>